<dbReference type="SUPFAM" id="SSF111369">
    <property type="entry name" value="HlyD-like secretion proteins"/>
    <property type="match status" value="1"/>
</dbReference>
<evidence type="ECO:0000313" key="5">
    <source>
        <dbReference type="Proteomes" id="UP000007523"/>
    </source>
</evidence>
<dbReference type="AlphaFoldDB" id="H6NBB3"/>
<sequence>MYSKWWMENSSAGMRAERGQAPKSAPGLQGSRRLLIGFLAGALMLTSGCSLLPKEAEEEVLPEIKPPQLSKKPEYEVKTQTLETKVRGSGKLMATVEEDLYFTDEDNRRIKSIAVKTGDQVQAGQVIAELDVTEQESQLKQKQLQTRKDELTMIESLRKADELTSEELEKAKIDFELKREELNKLEKTIAGAKLTAPYSGTIVSVYLKKGDTAKAYDAVAKIADLSQLTVAATISSDDLKKVAVGMEAVVDINAAGQHKGKVLRLPAPKDEDASGGGGEGQSGGSGDSKPDSIDNYLLVALDEFPQGLDRGRPLSVQIITQRKENAVTIPAAALRSYAGRNYVQVVDEKGSKREVDVEIGQQTATDVEILKGLTPGQKVVGR</sequence>
<dbReference type="Gene3D" id="2.40.420.20">
    <property type="match status" value="1"/>
</dbReference>
<evidence type="ECO:0000256" key="2">
    <source>
        <dbReference type="SAM" id="MobiDB-lite"/>
    </source>
</evidence>
<dbReference type="GO" id="GO:1990281">
    <property type="term" value="C:efflux pump complex"/>
    <property type="evidence" value="ECO:0007669"/>
    <property type="project" value="TreeGrafter"/>
</dbReference>
<dbReference type="Proteomes" id="UP000007523">
    <property type="component" value="Chromosome"/>
</dbReference>
<keyword evidence="1" id="KW-0175">Coiled coil</keyword>
<feature type="coiled-coil region" evidence="1">
    <location>
        <begin position="165"/>
        <end position="195"/>
    </location>
</feature>
<dbReference type="PANTHER" id="PTHR30469">
    <property type="entry name" value="MULTIDRUG RESISTANCE PROTEIN MDTA"/>
    <property type="match status" value="1"/>
</dbReference>
<evidence type="ECO:0000313" key="4">
    <source>
        <dbReference type="EMBL" id="AFC32081.1"/>
    </source>
</evidence>
<dbReference type="RefSeq" id="WP_014371531.1">
    <property type="nucleotide sequence ID" value="NC_016935.1"/>
</dbReference>
<dbReference type="Pfam" id="PF25967">
    <property type="entry name" value="RND-MFP_C"/>
    <property type="match status" value="1"/>
</dbReference>
<feature type="region of interest" description="Disordered" evidence="2">
    <location>
        <begin position="261"/>
        <end position="290"/>
    </location>
</feature>
<evidence type="ECO:0000259" key="3">
    <source>
        <dbReference type="Pfam" id="PF25967"/>
    </source>
</evidence>
<dbReference type="HOGENOM" id="CLU_018816_3_0_9"/>
<reference evidence="4 5" key="1">
    <citation type="journal article" date="2012" name="J. Bacteriol.">
        <title>Complete Genome Sequence of Paenibacillus mucilaginosus 3016, a Bacterium Functional as Microbial Fertilizer.</title>
        <authorList>
            <person name="Ma M."/>
            <person name="Wang Z."/>
            <person name="Li L."/>
            <person name="Jiang X."/>
            <person name="Guan D."/>
            <person name="Cao F."/>
            <person name="Chen H."/>
            <person name="Wang X."/>
            <person name="Shen D."/>
            <person name="Du B."/>
            <person name="Li J."/>
        </authorList>
    </citation>
    <scope>NUCLEOTIDE SEQUENCE [LARGE SCALE GENOMIC DNA]</scope>
    <source>
        <strain evidence="4 5">3016</strain>
    </source>
</reference>
<feature type="compositionally biased region" description="Gly residues" evidence="2">
    <location>
        <begin position="274"/>
        <end position="286"/>
    </location>
</feature>
<dbReference type="Gene3D" id="2.40.30.170">
    <property type="match status" value="1"/>
</dbReference>
<name>H6NBB3_9BACL</name>
<organism evidence="4 5">
    <name type="scientific">Paenibacillus mucilaginosus 3016</name>
    <dbReference type="NCBI Taxonomy" id="1116391"/>
    <lineage>
        <taxon>Bacteria</taxon>
        <taxon>Bacillati</taxon>
        <taxon>Bacillota</taxon>
        <taxon>Bacilli</taxon>
        <taxon>Bacillales</taxon>
        <taxon>Paenibacillaceae</taxon>
        <taxon>Paenibacillus</taxon>
    </lineage>
</organism>
<proteinExistence type="predicted"/>
<accession>H6NBB3</accession>
<dbReference type="InterPro" id="IPR058627">
    <property type="entry name" value="MdtA-like_C"/>
</dbReference>
<keyword evidence="5" id="KW-1185">Reference proteome</keyword>
<dbReference type="Gene3D" id="2.40.50.100">
    <property type="match status" value="1"/>
</dbReference>
<dbReference type="PANTHER" id="PTHR30469:SF33">
    <property type="entry name" value="SLR1207 PROTEIN"/>
    <property type="match status" value="1"/>
</dbReference>
<gene>
    <name evidence="4" type="ORF">PM3016_5381</name>
</gene>
<dbReference type="GO" id="GO:0015562">
    <property type="term" value="F:efflux transmembrane transporter activity"/>
    <property type="evidence" value="ECO:0007669"/>
    <property type="project" value="TreeGrafter"/>
</dbReference>
<dbReference type="EMBL" id="CP003235">
    <property type="protein sequence ID" value="AFC32081.1"/>
    <property type="molecule type" value="Genomic_DNA"/>
</dbReference>
<dbReference type="STRING" id="1116391.PM3016_5381"/>
<feature type="domain" description="Multidrug resistance protein MdtA-like C-terminal permuted SH3" evidence="3">
    <location>
        <begin position="325"/>
        <end position="380"/>
    </location>
</feature>
<protein>
    <submittedName>
        <fullName evidence="4">Efflux transporter</fullName>
    </submittedName>
</protein>
<evidence type="ECO:0000256" key="1">
    <source>
        <dbReference type="SAM" id="Coils"/>
    </source>
</evidence>
<dbReference type="KEGG" id="pmq:PM3016_5381"/>